<dbReference type="Gene3D" id="2.60.120.620">
    <property type="entry name" value="q2cbj1_9rhob like domain"/>
    <property type="match status" value="1"/>
</dbReference>
<name>A0ABP9SAE0_9ACTN</name>
<evidence type="ECO:0008006" key="3">
    <source>
        <dbReference type="Google" id="ProtNLM"/>
    </source>
</evidence>
<sequence>MTPDDKVLTDEDVELFLDKGYVRLRQCFSVDAAEEYSRHLWDRLGYRPDDPSTWERASIHMASHRDIDVKAFAPKAWRAACELIGGEERMAADKPYPWTDGFIVNLSLGADEPWAPASGDTPGWHVDGSWFRHYLDSPEQGLLTIVLWSEVVHRGGATFVATDSIGHIARFLATHPEGVLPGRDPGPDAPGFPYAELAKQCTEFVEATGEIGDVYLLHPLVLHTKSQNALRRPRIITNSTLMLAEPMRFDRPNPAEHSAVERAVLRALGVDRLSFTATGPRARVASDLSEEHERTKVEEAERLAALGHGAATPPVM</sequence>
<protein>
    <recommendedName>
        <fullName evidence="3">Phytanoyl-CoA dioxygenase (PhyH)</fullName>
    </recommendedName>
</protein>
<proteinExistence type="predicted"/>
<organism evidence="1 2">
    <name type="scientific">Rugosimonospora acidiphila</name>
    <dbReference type="NCBI Taxonomy" id="556531"/>
    <lineage>
        <taxon>Bacteria</taxon>
        <taxon>Bacillati</taxon>
        <taxon>Actinomycetota</taxon>
        <taxon>Actinomycetes</taxon>
        <taxon>Micromonosporales</taxon>
        <taxon>Micromonosporaceae</taxon>
        <taxon>Rugosimonospora</taxon>
    </lineage>
</organism>
<evidence type="ECO:0000313" key="2">
    <source>
        <dbReference type="Proteomes" id="UP001501570"/>
    </source>
</evidence>
<reference evidence="2" key="1">
    <citation type="journal article" date="2019" name="Int. J. Syst. Evol. Microbiol.">
        <title>The Global Catalogue of Microorganisms (GCM) 10K type strain sequencing project: providing services to taxonomists for standard genome sequencing and annotation.</title>
        <authorList>
            <consortium name="The Broad Institute Genomics Platform"/>
            <consortium name="The Broad Institute Genome Sequencing Center for Infectious Disease"/>
            <person name="Wu L."/>
            <person name="Ma J."/>
        </authorList>
    </citation>
    <scope>NUCLEOTIDE SEQUENCE [LARGE SCALE GENOMIC DNA]</scope>
    <source>
        <strain evidence="2">JCM 18304</strain>
    </source>
</reference>
<dbReference type="SUPFAM" id="SSF51197">
    <property type="entry name" value="Clavaminate synthase-like"/>
    <property type="match status" value="1"/>
</dbReference>
<evidence type="ECO:0000313" key="1">
    <source>
        <dbReference type="EMBL" id="GAA5193441.1"/>
    </source>
</evidence>
<dbReference type="EMBL" id="BAABJQ010000019">
    <property type="protein sequence ID" value="GAA5193441.1"/>
    <property type="molecule type" value="Genomic_DNA"/>
</dbReference>
<gene>
    <name evidence="1" type="ORF">GCM10023322_55470</name>
</gene>
<dbReference type="Proteomes" id="UP001501570">
    <property type="component" value="Unassembled WGS sequence"/>
</dbReference>
<comment type="caution">
    <text evidence="1">The sequence shown here is derived from an EMBL/GenBank/DDBJ whole genome shotgun (WGS) entry which is preliminary data.</text>
</comment>
<dbReference type="RefSeq" id="WP_345634461.1">
    <property type="nucleotide sequence ID" value="NZ_BAABJQ010000019.1"/>
</dbReference>
<keyword evidence="2" id="KW-1185">Reference proteome</keyword>
<accession>A0ABP9SAE0</accession>